<organism evidence="2 3">
    <name type="scientific">Pseudomonas fluorescens</name>
    <dbReference type="NCBI Taxonomy" id="294"/>
    <lineage>
        <taxon>Bacteria</taxon>
        <taxon>Pseudomonadati</taxon>
        <taxon>Pseudomonadota</taxon>
        <taxon>Gammaproteobacteria</taxon>
        <taxon>Pseudomonadales</taxon>
        <taxon>Pseudomonadaceae</taxon>
        <taxon>Pseudomonas</taxon>
    </lineage>
</organism>
<dbReference type="RefSeq" id="WP_191635347.1">
    <property type="nucleotide sequence ID" value="NZ_CABVHU010000005.1"/>
</dbReference>
<reference evidence="2 3" key="1">
    <citation type="submission" date="2019-09" db="EMBL/GenBank/DDBJ databases">
        <authorList>
            <person name="Chandra G."/>
            <person name="Truman W A."/>
        </authorList>
    </citation>
    <scope>NUCLEOTIDE SEQUENCE [LARGE SCALE GENOMIC DNA]</scope>
    <source>
        <strain evidence="2">PS833</strain>
    </source>
</reference>
<feature type="coiled-coil region" evidence="1">
    <location>
        <begin position="153"/>
        <end position="180"/>
    </location>
</feature>
<keyword evidence="1" id="KW-0175">Coiled coil</keyword>
<protein>
    <recommendedName>
        <fullName evidence="4">Binary cytotoxin component</fullName>
    </recommendedName>
</protein>
<evidence type="ECO:0000313" key="3">
    <source>
        <dbReference type="Proteomes" id="UP000409037"/>
    </source>
</evidence>
<name>A0A5E7C6I0_PSEFL</name>
<sequence length="340" mass="37520">MMNNTINDAQGYTTPDRQAMKASQTHFNTLVADQTFAFLPAIQGKALYARDQLNTYDRSLGDHLKRTIASLNNVGFNSTLARLEEIQTLPIAAASLREEKSIELVKYCAGRVEGARGPVETAAGYLRQALNELGAIGFAEEGAELLRIQVGRRAGLEQQIAGLRDDRAKLQEEKRVIDAQIEKLQAPGWRGLSKKLIPSAKDIESAIKVVTTPAPDREFLEQVLARLNGNLEGIENGRCYSNLTQARDGVRSRLDKLQKELTDTDSQLQDAASQLQKLEAIKTLDQVIANWGREAQKILAAYEQFLQANPPSLIVDVPSIQAMAGRYTATVNFLGSISWR</sequence>
<evidence type="ECO:0000256" key="1">
    <source>
        <dbReference type="SAM" id="Coils"/>
    </source>
</evidence>
<dbReference type="AlphaFoldDB" id="A0A5E7C6I0"/>
<dbReference type="Proteomes" id="UP000409037">
    <property type="component" value="Unassembled WGS sequence"/>
</dbReference>
<feature type="coiled-coil region" evidence="1">
    <location>
        <begin position="217"/>
        <end position="281"/>
    </location>
</feature>
<evidence type="ECO:0008006" key="4">
    <source>
        <dbReference type="Google" id="ProtNLM"/>
    </source>
</evidence>
<accession>A0A5E7C6I0</accession>
<proteinExistence type="predicted"/>
<dbReference type="EMBL" id="CABVHU010000005">
    <property type="protein sequence ID" value="VVN99845.1"/>
    <property type="molecule type" value="Genomic_DNA"/>
</dbReference>
<dbReference type="NCBIfam" id="NF033927">
    <property type="entry name" value="alph_xenorhab_B"/>
    <property type="match status" value="1"/>
</dbReference>
<evidence type="ECO:0000313" key="2">
    <source>
        <dbReference type="EMBL" id="VVN99845.1"/>
    </source>
</evidence>
<dbReference type="InterPro" id="IPR047760">
    <property type="entry name" value="XaxB-like"/>
</dbReference>
<gene>
    <name evidence="2" type="ORF">PS833_02563</name>
</gene>